<dbReference type="EMBL" id="JAVHJO010000012">
    <property type="protein sequence ID" value="KAK6531804.1"/>
    <property type="molecule type" value="Genomic_DNA"/>
</dbReference>
<comment type="caution">
    <text evidence="3">The sequence shown here is derived from an EMBL/GenBank/DDBJ whole genome shotgun (WGS) entry which is preliminary data.</text>
</comment>
<proteinExistence type="predicted"/>
<feature type="region of interest" description="Disordered" evidence="1">
    <location>
        <begin position="48"/>
        <end position="116"/>
    </location>
</feature>
<organism evidence="3 4">
    <name type="scientific">Orbilia ellipsospora</name>
    <dbReference type="NCBI Taxonomy" id="2528407"/>
    <lineage>
        <taxon>Eukaryota</taxon>
        <taxon>Fungi</taxon>
        <taxon>Dikarya</taxon>
        <taxon>Ascomycota</taxon>
        <taxon>Pezizomycotina</taxon>
        <taxon>Orbiliomycetes</taxon>
        <taxon>Orbiliales</taxon>
        <taxon>Orbiliaceae</taxon>
        <taxon>Orbilia</taxon>
    </lineage>
</organism>
<feature type="signal peptide" evidence="2">
    <location>
        <begin position="1"/>
        <end position="21"/>
    </location>
</feature>
<evidence type="ECO:0000256" key="2">
    <source>
        <dbReference type="SAM" id="SignalP"/>
    </source>
</evidence>
<feature type="chain" id="PRO_5043833044" evidence="2">
    <location>
        <begin position="22"/>
        <end position="302"/>
    </location>
</feature>
<evidence type="ECO:0000313" key="4">
    <source>
        <dbReference type="Proteomes" id="UP001365542"/>
    </source>
</evidence>
<keyword evidence="2" id="KW-0732">Signal</keyword>
<reference evidence="3 4" key="1">
    <citation type="submission" date="2019-10" db="EMBL/GenBank/DDBJ databases">
        <authorList>
            <person name="Palmer J.M."/>
        </authorList>
    </citation>
    <scope>NUCLEOTIDE SEQUENCE [LARGE SCALE GENOMIC DNA]</scope>
    <source>
        <strain evidence="3 4">TWF694</strain>
    </source>
</reference>
<accession>A0AAV9X142</accession>
<sequence>MRSRFYATALLAMLYAAPVLGVALAHPKAQHDTIDLEVPNEDTVDAIAESSADDREAELQPPDDEEKAETAAEGEEKSSPGDQNVVETPPISEEAGEDAVDTNKEEPKTVLSQSQVEDAAAIASNITDDSSAADVHHALANMTNSQLYSDQIGMLLSTETNKIADKVDSFQMEPRFAGPRGTLEAHMSVLHDLKGELEGGTSCQEYYMEWMDPEHHDTVSLTLGGTFVMGIHAYLFRDPSCKERIDQGADWPGQEYNYAPGASVPFYYQWIILTEGQYFGTEKLPDGTYLKKIYKASDRPNQ</sequence>
<evidence type="ECO:0000256" key="1">
    <source>
        <dbReference type="SAM" id="MobiDB-lite"/>
    </source>
</evidence>
<dbReference type="AlphaFoldDB" id="A0AAV9X142"/>
<name>A0AAV9X142_9PEZI</name>
<dbReference type="Proteomes" id="UP001365542">
    <property type="component" value="Unassembled WGS sequence"/>
</dbReference>
<feature type="compositionally biased region" description="Basic and acidic residues" evidence="1">
    <location>
        <begin position="68"/>
        <end position="79"/>
    </location>
</feature>
<keyword evidence="4" id="KW-1185">Reference proteome</keyword>
<gene>
    <name evidence="3" type="ORF">TWF694_002970</name>
</gene>
<protein>
    <submittedName>
        <fullName evidence="3">Uncharacterized protein</fullName>
    </submittedName>
</protein>
<evidence type="ECO:0000313" key="3">
    <source>
        <dbReference type="EMBL" id="KAK6531804.1"/>
    </source>
</evidence>